<reference evidence="2 3" key="1">
    <citation type="submission" date="2018-09" db="EMBL/GenBank/DDBJ databases">
        <title>Insights into the microbiota of Asian seabass (Lates calcarifer) with tenacibaculosis symptoms and description of sp. nov. Tenacibaculum singaporense.</title>
        <authorList>
            <person name="Miyake S."/>
            <person name="Soh M."/>
            <person name="Azman M.N."/>
            <person name="Ngoh S.Y."/>
            <person name="Orban L."/>
        </authorList>
    </citation>
    <scope>NUCLEOTIDE SEQUENCE [LARGE SCALE GENOMIC DNA]</scope>
    <source>
        <strain evidence="2 3">DSM 106434</strain>
    </source>
</reference>
<dbReference type="RefSeq" id="WP_125066252.1">
    <property type="nucleotide sequence ID" value="NZ_CP032548.1"/>
</dbReference>
<keyword evidence="1" id="KW-1133">Transmembrane helix</keyword>
<dbReference type="Proteomes" id="UP000274593">
    <property type="component" value="Chromosome"/>
</dbReference>
<gene>
    <name evidence="2" type="ORF">D6T69_02230</name>
</gene>
<keyword evidence="3" id="KW-1185">Reference proteome</keyword>
<keyword evidence="1" id="KW-0472">Membrane</keyword>
<evidence type="ECO:0000313" key="3">
    <source>
        <dbReference type="Proteomes" id="UP000274593"/>
    </source>
</evidence>
<dbReference type="EMBL" id="CP032548">
    <property type="protein sequence ID" value="AZJ34408.1"/>
    <property type="molecule type" value="Genomic_DNA"/>
</dbReference>
<sequence length="218" mass="24742">MPDKIRRSQELFKVESNNKIQEKKKAMKKKTSVSKVATRNNAKKAVSKANEASAFLLANKPLLLVAGGSVVAYFLYKRLKQSADAVTEVFQDVANDHIEADLHINTGKLSIDKEQAKILAKSLLDAFNDTAFGLPATDEAKVQQVFDKLQTGDDFRLVYKTFGRRKRMGGKTPTVWLDKKLADDYDLIYWLKAEISETWDRQLYHQIKQLVQSADMPF</sequence>
<dbReference type="AlphaFoldDB" id="A0A3Q8RQI0"/>
<organism evidence="2 3">
    <name type="scientific">Tenacibaculum singaporense</name>
    <dbReference type="NCBI Taxonomy" id="2358479"/>
    <lineage>
        <taxon>Bacteria</taxon>
        <taxon>Pseudomonadati</taxon>
        <taxon>Bacteroidota</taxon>
        <taxon>Flavobacteriia</taxon>
        <taxon>Flavobacteriales</taxon>
        <taxon>Flavobacteriaceae</taxon>
        <taxon>Tenacibaculum</taxon>
    </lineage>
</organism>
<accession>A0A3Q8RQI0</accession>
<evidence type="ECO:0000256" key="1">
    <source>
        <dbReference type="SAM" id="Phobius"/>
    </source>
</evidence>
<proteinExistence type="predicted"/>
<dbReference type="KEGG" id="tsig:D6T69_02230"/>
<evidence type="ECO:0000313" key="2">
    <source>
        <dbReference type="EMBL" id="AZJ34408.1"/>
    </source>
</evidence>
<feature type="transmembrane region" description="Helical" evidence="1">
    <location>
        <begin position="54"/>
        <end position="76"/>
    </location>
</feature>
<name>A0A3Q8RQI0_9FLAO</name>
<keyword evidence="1" id="KW-0812">Transmembrane</keyword>
<protein>
    <submittedName>
        <fullName evidence="2">Uncharacterized protein</fullName>
    </submittedName>
</protein>